<organism evidence="2 3">
    <name type="scientific">Novosphingobium piscinae</name>
    <dbReference type="NCBI Taxonomy" id="1507448"/>
    <lineage>
        <taxon>Bacteria</taxon>
        <taxon>Pseudomonadati</taxon>
        <taxon>Pseudomonadota</taxon>
        <taxon>Alphaproteobacteria</taxon>
        <taxon>Sphingomonadales</taxon>
        <taxon>Sphingomonadaceae</taxon>
        <taxon>Novosphingobium</taxon>
    </lineage>
</organism>
<evidence type="ECO:0000313" key="3">
    <source>
        <dbReference type="Proteomes" id="UP000551327"/>
    </source>
</evidence>
<protein>
    <recommendedName>
        <fullName evidence="4">Phage shock protein B</fullName>
    </recommendedName>
</protein>
<dbReference type="RefSeq" id="WP_185677899.1">
    <property type="nucleotide sequence ID" value="NZ_JACLAX010000002.1"/>
</dbReference>
<feature type="transmembrane region" description="Helical" evidence="1">
    <location>
        <begin position="6"/>
        <end position="23"/>
    </location>
</feature>
<accession>A0A7X1FW04</accession>
<reference evidence="2 3" key="1">
    <citation type="submission" date="2020-08" db="EMBL/GenBank/DDBJ databases">
        <title>The genome sequence of type strain Novosphingobium piscinae KCTC 42194.</title>
        <authorList>
            <person name="Liu Y."/>
        </authorList>
    </citation>
    <scope>NUCLEOTIDE SEQUENCE [LARGE SCALE GENOMIC DNA]</scope>
    <source>
        <strain evidence="2 3">KCTC 42194</strain>
    </source>
</reference>
<keyword evidence="1" id="KW-1133">Transmembrane helix</keyword>
<keyword evidence="1" id="KW-0472">Membrane</keyword>
<sequence length="97" mass="11115">MPEVLALLVPFAPFAMVCFIVWTKHKRKMTELQINQQTHYVAEADAYARLEERIRVLERIVTDRGSDLAAQIEALREEAPALQAQRSAALQQREVQP</sequence>
<evidence type="ECO:0008006" key="4">
    <source>
        <dbReference type="Google" id="ProtNLM"/>
    </source>
</evidence>
<evidence type="ECO:0000313" key="2">
    <source>
        <dbReference type="EMBL" id="MBC2668003.1"/>
    </source>
</evidence>
<keyword evidence="1" id="KW-0812">Transmembrane</keyword>
<proteinExistence type="predicted"/>
<dbReference type="Proteomes" id="UP000551327">
    <property type="component" value="Unassembled WGS sequence"/>
</dbReference>
<dbReference type="AlphaFoldDB" id="A0A7X1FW04"/>
<comment type="caution">
    <text evidence="2">The sequence shown here is derived from an EMBL/GenBank/DDBJ whole genome shotgun (WGS) entry which is preliminary data.</text>
</comment>
<name>A0A7X1FW04_9SPHN</name>
<evidence type="ECO:0000256" key="1">
    <source>
        <dbReference type="SAM" id="Phobius"/>
    </source>
</evidence>
<keyword evidence="3" id="KW-1185">Reference proteome</keyword>
<gene>
    <name evidence="2" type="ORF">H7F53_02450</name>
</gene>
<dbReference type="EMBL" id="JACLAX010000002">
    <property type="protein sequence ID" value="MBC2668003.1"/>
    <property type="molecule type" value="Genomic_DNA"/>
</dbReference>